<sequence length="215" mass="25581">MYYEWVKKINSLFEASDHDKQVIDKINKIISFLDTDEQLRIHSDLSEVSLKGIYTYRNEININDHAKEHITWWYFRQMVDTIPPMIPDKMLNEIIDEYRRVKYIALESIILNLMKNERLSLKQVDSLKSEFHSKAFHKEAISFKAKNLIRSRIFLDKEFVGELLQAKAYDVLEFAIDNHILAEESFVLFMHPSQGEENGKVKKRLFDKIQKHMAK</sequence>
<evidence type="ECO:0000313" key="2">
    <source>
        <dbReference type="Proteomes" id="UP001519287"/>
    </source>
</evidence>
<proteinExistence type="predicted"/>
<gene>
    <name evidence="1" type="ORF">J2Z66_002767</name>
</gene>
<dbReference type="EMBL" id="JAGGLB010000007">
    <property type="protein sequence ID" value="MBP1991160.1"/>
    <property type="molecule type" value="Genomic_DNA"/>
</dbReference>
<comment type="caution">
    <text evidence="1">The sequence shown here is derived from an EMBL/GenBank/DDBJ whole genome shotgun (WGS) entry which is preliminary data.</text>
</comment>
<name>A0ABS4IUB6_9BACL</name>
<dbReference type="Proteomes" id="UP001519287">
    <property type="component" value="Unassembled WGS sequence"/>
</dbReference>
<accession>A0ABS4IUB6</accession>
<reference evidence="1 2" key="1">
    <citation type="submission" date="2021-03" db="EMBL/GenBank/DDBJ databases">
        <title>Genomic Encyclopedia of Type Strains, Phase IV (KMG-IV): sequencing the most valuable type-strain genomes for metagenomic binning, comparative biology and taxonomic classification.</title>
        <authorList>
            <person name="Goeker M."/>
        </authorList>
    </citation>
    <scope>NUCLEOTIDE SEQUENCE [LARGE SCALE GENOMIC DNA]</scope>
    <source>
        <strain evidence="1 2">DSM 26048</strain>
    </source>
</reference>
<protein>
    <submittedName>
        <fullName evidence="1">Uncharacterized protein</fullName>
    </submittedName>
</protein>
<dbReference type="RefSeq" id="WP_209971913.1">
    <property type="nucleotide sequence ID" value="NZ_JAGGLB010000007.1"/>
</dbReference>
<keyword evidence="2" id="KW-1185">Reference proteome</keyword>
<organism evidence="1 2">
    <name type="scientific">Paenibacillus eucommiae</name>
    <dbReference type="NCBI Taxonomy" id="1355755"/>
    <lineage>
        <taxon>Bacteria</taxon>
        <taxon>Bacillati</taxon>
        <taxon>Bacillota</taxon>
        <taxon>Bacilli</taxon>
        <taxon>Bacillales</taxon>
        <taxon>Paenibacillaceae</taxon>
        <taxon>Paenibacillus</taxon>
    </lineage>
</organism>
<evidence type="ECO:0000313" key="1">
    <source>
        <dbReference type="EMBL" id="MBP1991160.1"/>
    </source>
</evidence>